<accession>A0A165NHL0</accession>
<proteinExistence type="predicted"/>
<organism evidence="2 3">
    <name type="scientific">Daedalea quercina L-15889</name>
    <dbReference type="NCBI Taxonomy" id="1314783"/>
    <lineage>
        <taxon>Eukaryota</taxon>
        <taxon>Fungi</taxon>
        <taxon>Dikarya</taxon>
        <taxon>Basidiomycota</taxon>
        <taxon>Agaricomycotina</taxon>
        <taxon>Agaricomycetes</taxon>
        <taxon>Polyporales</taxon>
        <taxon>Fomitopsis</taxon>
    </lineage>
</organism>
<dbReference type="AlphaFoldDB" id="A0A165NHL0"/>
<dbReference type="STRING" id="1314783.A0A165NHL0"/>
<dbReference type="Proteomes" id="UP000076727">
    <property type="component" value="Unassembled WGS sequence"/>
</dbReference>
<dbReference type="EMBL" id="KV429081">
    <property type="protein sequence ID" value="KZT66981.1"/>
    <property type="molecule type" value="Genomic_DNA"/>
</dbReference>
<name>A0A165NHL0_9APHY</name>
<feature type="compositionally biased region" description="Polar residues" evidence="1">
    <location>
        <begin position="113"/>
        <end position="133"/>
    </location>
</feature>
<feature type="compositionally biased region" description="Polar residues" evidence="1">
    <location>
        <begin position="207"/>
        <end position="224"/>
    </location>
</feature>
<protein>
    <submittedName>
        <fullName evidence="2">Uncharacterized protein</fullName>
    </submittedName>
</protein>
<keyword evidence="3" id="KW-1185">Reference proteome</keyword>
<evidence type="ECO:0000256" key="1">
    <source>
        <dbReference type="SAM" id="MobiDB-lite"/>
    </source>
</evidence>
<feature type="region of interest" description="Disordered" evidence="1">
    <location>
        <begin position="83"/>
        <end position="258"/>
    </location>
</feature>
<dbReference type="OrthoDB" id="74813at2759"/>
<feature type="compositionally biased region" description="Low complexity" evidence="1">
    <location>
        <begin position="140"/>
        <end position="162"/>
    </location>
</feature>
<evidence type="ECO:0000313" key="3">
    <source>
        <dbReference type="Proteomes" id="UP000076727"/>
    </source>
</evidence>
<sequence>MRIKLQSFQPLPVFRAWFSIHSATTVGELKSVLCAELPALRDGGLKSRDISLELDKFELLDFSPIDVIRDGDLILIEQRSSAPGGKRKGVFHDGRPPPKRVKRSNDTKKLTQTKRASLQKIQQSKASAVTQASVREIGANSSSSSSNTSSDSSSSSTSNSSEPDADSDSDSTSSESSSESSGSSSTSDSSDSATSSAPSSAPIHKPNGSTTPGPSQAKPTQNTAAKKLAQDKAPITASTFVSPGFGKPVTHSRNVRRRRKRMFERLAATAEPSSVNDIPLGTRAQTVPDAPVPVPVQLQSESNGRVPAAQGGRPPVFMMSTLQNKNKKKGFKKAMNSNIPAKIVFSPAGEEATVERTLQEAIPFTNTEDREVLATFSRLVPPSEKQEKGLLPPHMFVTSVDVEADMPHKRKRNKQQHRADVYDEDVVQDFDLPYDDPMEAVPAEAPAPSPTGAIASTAASTGINRQEVDSNWASLPQIKGASMVKPGMFIGWKELGINPQTFTPEMLLNVGRVVACEQQLVVEQHFEHVAAEVSFGGLIIAEEEQKAELGCDWADVFQGDWRIIQA</sequence>
<gene>
    <name evidence="2" type="ORF">DAEQUDRAFT_729578</name>
</gene>
<evidence type="ECO:0000313" key="2">
    <source>
        <dbReference type="EMBL" id="KZT66981.1"/>
    </source>
</evidence>
<reference evidence="2 3" key="1">
    <citation type="journal article" date="2016" name="Mol. Biol. Evol.">
        <title>Comparative Genomics of Early-Diverging Mushroom-Forming Fungi Provides Insights into the Origins of Lignocellulose Decay Capabilities.</title>
        <authorList>
            <person name="Nagy L.G."/>
            <person name="Riley R."/>
            <person name="Tritt A."/>
            <person name="Adam C."/>
            <person name="Daum C."/>
            <person name="Floudas D."/>
            <person name="Sun H."/>
            <person name="Yadav J.S."/>
            <person name="Pangilinan J."/>
            <person name="Larsson K.H."/>
            <person name="Matsuura K."/>
            <person name="Barry K."/>
            <person name="Labutti K."/>
            <person name="Kuo R."/>
            <person name="Ohm R.A."/>
            <person name="Bhattacharya S.S."/>
            <person name="Shirouzu T."/>
            <person name="Yoshinaga Y."/>
            <person name="Martin F.M."/>
            <person name="Grigoriev I.V."/>
            <person name="Hibbett D.S."/>
        </authorList>
    </citation>
    <scope>NUCLEOTIDE SEQUENCE [LARGE SCALE GENOMIC DNA]</scope>
    <source>
        <strain evidence="2 3">L-15889</strain>
    </source>
</reference>
<feature type="compositionally biased region" description="Low complexity" evidence="1">
    <location>
        <begin position="170"/>
        <end position="202"/>
    </location>
</feature>